<feature type="compositionally biased region" description="Acidic residues" evidence="1">
    <location>
        <begin position="344"/>
        <end position="364"/>
    </location>
</feature>
<gene>
    <name evidence="2" type="ORF">FJTKL_03413</name>
</gene>
<dbReference type="EMBL" id="JBAWTH010000015">
    <property type="protein sequence ID" value="KAL2288738.1"/>
    <property type="molecule type" value="Genomic_DNA"/>
</dbReference>
<feature type="compositionally biased region" description="Polar residues" evidence="1">
    <location>
        <begin position="60"/>
        <end position="72"/>
    </location>
</feature>
<dbReference type="Proteomes" id="UP001600888">
    <property type="component" value="Unassembled WGS sequence"/>
</dbReference>
<name>A0ABR4F216_9PEZI</name>
<protein>
    <submittedName>
        <fullName evidence="2">Uncharacterized protein</fullName>
    </submittedName>
</protein>
<feature type="compositionally biased region" description="Acidic residues" evidence="1">
    <location>
        <begin position="289"/>
        <end position="298"/>
    </location>
</feature>
<feature type="region of interest" description="Disordered" evidence="1">
    <location>
        <begin position="40"/>
        <end position="72"/>
    </location>
</feature>
<accession>A0ABR4F216</accession>
<organism evidence="2 3">
    <name type="scientific">Diaporthe vaccinii</name>
    <dbReference type="NCBI Taxonomy" id="105482"/>
    <lineage>
        <taxon>Eukaryota</taxon>
        <taxon>Fungi</taxon>
        <taxon>Dikarya</taxon>
        <taxon>Ascomycota</taxon>
        <taxon>Pezizomycotina</taxon>
        <taxon>Sordariomycetes</taxon>
        <taxon>Sordariomycetidae</taxon>
        <taxon>Diaporthales</taxon>
        <taxon>Diaporthaceae</taxon>
        <taxon>Diaporthe</taxon>
        <taxon>Diaporthe eres species complex</taxon>
    </lineage>
</organism>
<evidence type="ECO:0000313" key="3">
    <source>
        <dbReference type="Proteomes" id="UP001600888"/>
    </source>
</evidence>
<sequence length="364" mass="39135">MMHSFVGASLPGVPSYPAQYTHDAFLEDLSRQMAVSASRRYSRGSNGAHTGTAMRVAKPSSASNSPRNSLMQQRRRTMINDPAFVQRAQQVVEQPYLPTPGPDTCGNAYYEPVKKAPRPVSWHPSTMAQTQQYMPPVSTQPTQYPFPSYCEVDCYTAAPSAAPAPVQFPPTPAAYSAYSSPASAFSPLNLPYSTYEMPQTYSSPGWDVSAADAAASMPPSTLGQAQYSFTPGPSCAPPLPSYVATSHSPANWASLTAQAPPTPEDPPKSQQPEPALQGDDESIPFQSLDENDEEEEGDILIGLGLYDPPEKLPFHGQGGLMGASFDYQPTGKGLKLEDAWEPPVSDDDDEEEDGEGEAETADDD</sequence>
<reference evidence="2 3" key="1">
    <citation type="submission" date="2024-03" db="EMBL/GenBank/DDBJ databases">
        <title>A high-quality draft genome sequence of Diaporthe vaccinii, a causative agent of upright dieback and viscid rot disease in cranberry plants.</title>
        <authorList>
            <person name="Sarrasin M."/>
            <person name="Lang B.F."/>
            <person name="Burger G."/>
        </authorList>
    </citation>
    <scope>NUCLEOTIDE SEQUENCE [LARGE SCALE GENOMIC DNA]</scope>
    <source>
        <strain evidence="2 3">IS7</strain>
    </source>
</reference>
<proteinExistence type="predicted"/>
<evidence type="ECO:0000256" key="1">
    <source>
        <dbReference type="SAM" id="MobiDB-lite"/>
    </source>
</evidence>
<keyword evidence="3" id="KW-1185">Reference proteome</keyword>
<evidence type="ECO:0000313" key="2">
    <source>
        <dbReference type="EMBL" id="KAL2288738.1"/>
    </source>
</evidence>
<comment type="caution">
    <text evidence="2">The sequence shown here is derived from an EMBL/GenBank/DDBJ whole genome shotgun (WGS) entry which is preliminary data.</text>
</comment>
<feature type="region of interest" description="Disordered" evidence="1">
    <location>
        <begin position="253"/>
        <end position="364"/>
    </location>
</feature>